<feature type="compositionally biased region" description="Low complexity" evidence="4">
    <location>
        <begin position="387"/>
        <end position="403"/>
    </location>
</feature>
<sequence length="441" mass="48085">MTGESLNSIYPQYCFHLSPTIEKWCCFRARQIHGLTSHRGFEGQDLYFHLNHPIKWVQVAGVVVAIDEFYGRRIYTIDDSSGATIECVLNMPKQNANLAAISATAAEGSARGATVNGKTPTAAAQATTAQEDVKPVVDGEIDVGDILLVKGNITIFRNQKQIRVYKVFHLRSTEEEMQFWKKMTEFHDKILSAPWSLSDKEVRRCRRAATSSREAQPKERKRVKRKAGEAEGLESTSKPKAKFVAPAPDSGGSSKARVTGLERAAKLAGSVAAELGSRPDSRLAPPAPDEARHSRATMTGLERKTKRAEAVSAESSSIPKTIMITSTLDGGATSKTRFTGLERNATRVEAVASQMTGKPRTDLSPLASDRRARAKARATGLERSVKSVEATDTESTSTSETETVPPVSYRSSTRARATGLEKKPKRIKAIHVEGKYDALGI</sequence>
<dbReference type="STRING" id="1408157.A0A1J7ICH9"/>
<evidence type="ECO:0000259" key="5">
    <source>
        <dbReference type="Pfam" id="PF10451"/>
    </source>
</evidence>
<protein>
    <recommendedName>
        <fullName evidence="5">CST complex subunit Stn1 N-terminal domain-containing protein</fullName>
    </recommendedName>
</protein>
<feature type="region of interest" description="Disordered" evidence="4">
    <location>
        <begin position="271"/>
        <end position="303"/>
    </location>
</feature>
<proteinExistence type="predicted"/>
<dbReference type="AlphaFoldDB" id="A0A1J7ICH9"/>
<evidence type="ECO:0000256" key="3">
    <source>
        <dbReference type="ARBA" id="ARBA00022895"/>
    </source>
</evidence>
<dbReference type="InParanoid" id="A0A1J7ICH9"/>
<evidence type="ECO:0000256" key="4">
    <source>
        <dbReference type="SAM" id="MobiDB-lite"/>
    </source>
</evidence>
<evidence type="ECO:0000313" key="7">
    <source>
        <dbReference type="Proteomes" id="UP000182658"/>
    </source>
</evidence>
<dbReference type="Pfam" id="PF10451">
    <property type="entry name" value="Stn1"/>
    <property type="match status" value="1"/>
</dbReference>
<evidence type="ECO:0000256" key="2">
    <source>
        <dbReference type="ARBA" id="ARBA00022454"/>
    </source>
</evidence>
<evidence type="ECO:0000313" key="6">
    <source>
        <dbReference type="EMBL" id="OIW25133.1"/>
    </source>
</evidence>
<evidence type="ECO:0000256" key="1">
    <source>
        <dbReference type="ARBA" id="ARBA00004574"/>
    </source>
</evidence>
<gene>
    <name evidence="6" type="ORF">CONLIGDRAFT_82347</name>
</gene>
<keyword evidence="7" id="KW-1185">Reference proteome</keyword>
<reference evidence="6 7" key="1">
    <citation type="submission" date="2016-10" db="EMBL/GenBank/DDBJ databases">
        <title>Draft genome sequence of Coniochaeta ligniaria NRRL30616, a lignocellulolytic fungus for bioabatement of inhibitors in plant biomass hydrolysates.</title>
        <authorList>
            <consortium name="DOE Joint Genome Institute"/>
            <person name="Jimenez D.J."/>
            <person name="Hector R.E."/>
            <person name="Riley R."/>
            <person name="Sun H."/>
            <person name="Grigoriev I.V."/>
            <person name="Van Elsas J.D."/>
            <person name="Nichols N.N."/>
        </authorList>
    </citation>
    <scope>NUCLEOTIDE SEQUENCE [LARGE SCALE GENOMIC DNA]</scope>
    <source>
        <strain evidence="6 7">NRRL 30616</strain>
    </source>
</reference>
<dbReference type="SUPFAM" id="SSF50249">
    <property type="entry name" value="Nucleic acid-binding proteins"/>
    <property type="match status" value="1"/>
</dbReference>
<accession>A0A1J7ICH9</accession>
<dbReference type="Gene3D" id="2.40.50.140">
    <property type="entry name" value="Nucleic acid-binding proteins"/>
    <property type="match status" value="1"/>
</dbReference>
<dbReference type="GO" id="GO:0000781">
    <property type="term" value="C:chromosome, telomeric region"/>
    <property type="evidence" value="ECO:0007669"/>
    <property type="project" value="UniProtKB-SubCell"/>
</dbReference>
<feature type="domain" description="CST complex subunit Stn1 N-terminal" evidence="5">
    <location>
        <begin position="44"/>
        <end position="106"/>
    </location>
</feature>
<dbReference type="Proteomes" id="UP000182658">
    <property type="component" value="Unassembled WGS sequence"/>
</dbReference>
<dbReference type="OrthoDB" id="77828at2759"/>
<feature type="region of interest" description="Disordered" evidence="4">
    <location>
        <begin position="350"/>
        <end position="425"/>
    </location>
</feature>
<dbReference type="EMBL" id="KV875102">
    <property type="protein sequence ID" value="OIW25133.1"/>
    <property type="molecule type" value="Genomic_DNA"/>
</dbReference>
<organism evidence="6 7">
    <name type="scientific">Coniochaeta ligniaria NRRL 30616</name>
    <dbReference type="NCBI Taxonomy" id="1408157"/>
    <lineage>
        <taxon>Eukaryota</taxon>
        <taxon>Fungi</taxon>
        <taxon>Dikarya</taxon>
        <taxon>Ascomycota</taxon>
        <taxon>Pezizomycotina</taxon>
        <taxon>Sordariomycetes</taxon>
        <taxon>Sordariomycetidae</taxon>
        <taxon>Coniochaetales</taxon>
        <taxon>Coniochaetaceae</taxon>
        <taxon>Coniochaeta</taxon>
    </lineage>
</organism>
<name>A0A1J7ICH9_9PEZI</name>
<keyword evidence="2" id="KW-0158">Chromosome</keyword>
<keyword evidence="3" id="KW-0779">Telomere</keyword>
<feature type="region of interest" description="Disordered" evidence="4">
    <location>
        <begin position="207"/>
        <end position="257"/>
    </location>
</feature>
<dbReference type="InterPro" id="IPR018856">
    <property type="entry name" value="Stn1_N"/>
</dbReference>
<dbReference type="InterPro" id="IPR012340">
    <property type="entry name" value="NA-bd_OB-fold"/>
</dbReference>
<comment type="subcellular location">
    <subcellularLocation>
        <location evidence="1">Chromosome</location>
        <location evidence="1">Telomere</location>
    </subcellularLocation>
</comment>